<evidence type="ECO:0000256" key="4">
    <source>
        <dbReference type="PIRSR" id="PIRSR000097-1"/>
    </source>
</evidence>
<dbReference type="PANTHER" id="PTHR11732">
    <property type="entry name" value="ALDO/KETO REDUCTASE"/>
    <property type="match status" value="1"/>
</dbReference>
<gene>
    <name evidence="8" type="ORF">K227x_40260</name>
</gene>
<dbReference type="InterPro" id="IPR020471">
    <property type="entry name" value="AKR"/>
</dbReference>
<dbReference type="EMBL" id="CP036525">
    <property type="protein sequence ID" value="QDT05625.1"/>
    <property type="molecule type" value="Genomic_DNA"/>
</dbReference>
<dbReference type="EC" id="1.-.-.-" evidence="8"/>
<dbReference type="GO" id="GO:1990002">
    <property type="term" value="F:methylglyoxal reductase (NADPH) (acetol producing) activity"/>
    <property type="evidence" value="ECO:0007669"/>
    <property type="project" value="RHEA"/>
</dbReference>
<dbReference type="Pfam" id="PF00248">
    <property type="entry name" value="Aldo_ket_red"/>
    <property type="match status" value="1"/>
</dbReference>
<dbReference type="Proteomes" id="UP000318538">
    <property type="component" value="Chromosome"/>
</dbReference>
<keyword evidence="2 8" id="KW-0560">Oxidoreductase</keyword>
<dbReference type="RefSeq" id="WP_246145917.1">
    <property type="nucleotide sequence ID" value="NZ_CP036525.1"/>
</dbReference>
<name>A0A517NES0_9BACT</name>
<dbReference type="SUPFAM" id="SSF51430">
    <property type="entry name" value="NAD(P)-linked oxidoreductase"/>
    <property type="match status" value="1"/>
</dbReference>
<accession>A0A517NES0</accession>
<dbReference type="Gene3D" id="3.20.20.100">
    <property type="entry name" value="NADP-dependent oxidoreductase domain"/>
    <property type="match status" value="1"/>
</dbReference>
<evidence type="ECO:0000313" key="8">
    <source>
        <dbReference type="EMBL" id="QDT05625.1"/>
    </source>
</evidence>
<dbReference type="AlphaFoldDB" id="A0A517NES0"/>
<evidence type="ECO:0000256" key="1">
    <source>
        <dbReference type="ARBA" id="ARBA00007905"/>
    </source>
</evidence>
<dbReference type="PROSITE" id="PS00063">
    <property type="entry name" value="ALDOKETO_REDUCTASE_3"/>
    <property type="match status" value="1"/>
</dbReference>
<feature type="active site" description="Proton donor" evidence="4">
    <location>
        <position position="70"/>
    </location>
</feature>
<dbReference type="FunFam" id="3.20.20.100:FF:000002">
    <property type="entry name" value="2,5-diketo-D-gluconic acid reductase A"/>
    <property type="match status" value="1"/>
</dbReference>
<evidence type="ECO:0000256" key="6">
    <source>
        <dbReference type="PIRSR" id="PIRSR000097-3"/>
    </source>
</evidence>
<feature type="site" description="Lowers pKa of active site Tyr" evidence="6">
    <location>
        <position position="99"/>
    </location>
</feature>
<evidence type="ECO:0000313" key="9">
    <source>
        <dbReference type="Proteomes" id="UP000318538"/>
    </source>
</evidence>
<proteinExistence type="inferred from homology"/>
<organism evidence="8 9">
    <name type="scientific">Rubripirellula lacrimiformis</name>
    <dbReference type="NCBI Taxonomy" id="1930273"/>
    <lineage>
        <taxon>Bacteria</taxon>
        <taxon>Pseudomonadati</taxon>
        <taxon>Planctomycetota</taxon>
        <taxon>Planctomycetia</taxon>
        <taxon>Pirellulales</taxon>
        <taxon>Pirellulaceae</taxon>
        <taxon>Rubripirellula</taxon>
    </lineage>
</organism>
<evidence type="ECO:0000256" key="5">
    <source>
        <dbReference type="PIRSR" id="PIRSR000097-2"/>
    </source>
</evidence>
<dbReference type="InterPro" id="IPR023210">
    <property type="entry name" value="NADP_OxRdtase_dom"/>
</dbReference>
<dbReference type="InterPro" id="IPR018170">
    <property type="entry name" value="Aldo/ket_reductase_CS"/>
</dbReference>
<comment type="similarity">
    <text evidence="1">Belongs to the aldo/keto reductase family.</text>
</comment>
<protein>
    <submittedName>
        <fullName evidence="8">Putative oxidoreductase/MSMEI_2347</fullName>
        <ecNumber evidence="8">1.-.-.-</ecNumber>
    </submittedName>
</protein>
<keyword evidence="9" id="KW-1185">Reference proteome</keyword>
<sequence length="347" mass="38937">MTHCPPADQDTAAAHSEITTITAPTTTLITGRKIPKVGLGLWKIEKEVTAEIVHEAIRCGYRHFDSACDYGNEIETGLGLSAAINAGDVTRDELWITSKLWNTYHRPEHVQTALLKTLSDLQLDYLDLYLIHFPIAQAFVPIETRYPPGWIMNPDADDPKIETEAVPIIDTWQAMEELVREGLIKDIGVCNFGVSLLRDLKNQATIPPAMLQVEMHPYLTQQKLLRYCLESDIAVTAFSPLGAQSYFQLNRAETQESLLTHPAIVQIATDVKRTPAQVCLRFGVQRGTNVVPKTSNPERLKENLALFDFELSADQMATIAGLDQHRRFNDPGDFCESAFHTFFPIYE</sequence>
<dbReference type="KEGG" id="rlc:K227x_40260"/>
<evidence type="ECO:0000256" key="3">
    <source>
        <dbReference type="ARBA" id="ARBA00049445"/>
    </source>
</evidence>
<reference evidence="8 9" key="1">
    <citation type="submission" date="2019-02" db="EMBL/GenBank/DDBJ databases">
        <title>Deep-cultivation of Planctomycetes and their phenomic and genomic characterization uncovers novel biology.</title>
        <authorList>
            <person name="Wiegand S."/>
            <person name="Jogler M."/>
            <person name="Boedeker C."/>
            <person name="Pinto D."/>
            <person name="Vollmers J."/>
            <person name="Rivas-Marin E."/>
            <person name="Kohn T."/>
            <person name="Peeters S.H."/>
            <person name="Heuer A."/>
            <person name="Rast P."/>
            <person name="Oberbeckmann S."/>
            <person name="Bunk B."/>
            <person name="Jeske O."/>
            <person name="Meyerdierks A."/>
            <person name="Storesund J.E."/>
            <person name="Kallscheuer N."/>
            <person name="Luecker S."/>
            <person name="Lage O.M."/>
            <person name="Pohl T."/>
            <person name="Merkel B.J."/>
            <person name="Hornburger P."/>
            <person name="Mueller R.-W."/>
            <person name="Bruemmer F."/>
            <person name="Labrenz M."/>
            <person name="Spormann A.M."/>
            <person name="Op den Camp H."/>
            <person name="Overmann J."/>
            <person name="Amann R."/>
            <person name="Jetten M.S.M."/>
            <person name="Mascher T."/>
            <person name="Medema M.H."/>
            <person name="Devos D.P."/>
            <person name="Kaster A.-K."/>
            <person name="Ovreas L."/>
            <person name="Rohde M."/>
            <person name="Galperin M.Y."/>
            <person name="Jogler C."/>
        </authorList>
    </citation>
    <scope>NUCLEOTIDE SEQUENCE [LARGE SCALE GENOMIC DNA]</scope>
    <source>
        <strain evidence="8 9">K22_7</strain>
    </source>
</reference>
<dbReference type="PIRSF" id="PIRSF000097">
    <property type="entry name" value="AKR"/>
    <property type="match status" value="1"/>
</dbReference>
<dbReference type="PROSITE" id="PS00062">
    <property type="entry name" value="ALDOKETO_REDUCTASE_2"/>
    <property type="match status" value="1"/>
</dbReference>
<evidence type="ECO:0000256" key="2">
    <source>
        <dbReference type="ARBA" id="ARBA00023002"/>
    </source>
</evidence>
<comment type="catalytic activity">
    <reaction evidence="3">
        <text>hydroxyacetone + NADP(+) = methylglyoxal + NADPH + H(+)</text>
        <dbReference type="Rhea" id="RHEA:27986"/>
        <dbReference type="ChEBI" id="CHEBI:15378"/>
        <dbReference type="ChEBI" id="CHEBI:17158"/>
        <dbReference type="ChEBI" id="CHEBI:27957"/>
        <dbReference type="ChEBI" id="CHEBI:57783"/>
        <dbReference type="ChEBI" id="CHEBI:58349"/>
    </reaction>
</comment>
<dbReference type="InterPro" id="IPR036812">
    <property type="entry name" value="NAD(P)_OxRdtase_dom_sf"/>
</dbReference>
<dbReference type="PRINTS" id="PR00069">
    <property type="entry name" value="ALDKETRDTASE"/>
</dbReference>
<evidence type="ECO:0000259" key="7">
    <source>
        <dbReference type="Pfam" id="PF00248"/>
    </source>
</evidence>
<feature type="binding site" evidence="5">
    <location>
        <position position="132"/>
    </location>
    <ligand>
        <name>substrate</name>
    </ligand>
</feature>
<feature type="domain" description="NADP-dependent oxidoreductase" evidence="7">
    <location>
        <begin position="37"/>
        <end position="322"/>
    </location>
</feature>